<feature type="transmembrane region" description="Helical" evidence="1">
    <location>
        <begin position="27"/>
        <end position="51"/>
    </location>
</feature>
<evidence type="ECO:0000313" key="2">
    <source>
        <dbReference type="EMBL" id="OGZ72301.1"/>
    </source>
</evidence>
<name>A0A1G2ICK1_9BACT</name>
<keyword evidence="1" id="KW-0812">Transmembrane</keyword>
<evidence type="ECO:0000313" key="3">
    <source>
        <dbReference type="Proteomes" id="UP000178826"/>
    </source>
</evidence>
<proteinExistence type="predicted"/>
<keyword evidence="1" id="KW-1133">Transmembrane helix</keyword>
<dbReference type="Proteomes" id="UP000178826">
    <property type="component" value="Unassembled WGS sequence"/>
</dbReference>
<evidence type="ECO:0008006" key="4">
    <source>
        <dbReference type="Google" id="ProtNLM"/>
    </source>
</evidence>
<sequence>MSWEQLYNLLGIRDFIYFISSSQIQDMLFPVKLVFVTFAMFFLAAVVYFMVNSSWLQYKFLEDVTEFFSWQSYGLRQISKRWSGIKKRIDLGSETELKLALIEAEDFLKEVLEDVGFEEKDFEESVRKAGRLISPILDDIMKAHELRNFIVYDPDYKLNLEQAKKMLGVYESAINTIGIS</sequence>
<comment type="caution">
    <text evidence="2">The sequence shown here is derived from an EMBL/GenBank/DDBJ whole genome shotgun (WGS) entry which is preliminary data.</text>
</comment>
<evidence type="ECO:0000256" key="1">
    <source>
        <dbReference type="SAM" id="Phobius"/>
    </source>
</evidence>
<dbReference type="EMBL" id="MHOZ01000042">
    <property type="protein sequence ID" value="OGZ72301.1"/>
    <property type="molecule type" value="Genomic_DNA"/>
</dbReference>
<keyword evidence="1" id="KW-0472">Membrane</keyword>
<gene>
    <name evidence="2" type="ORF">A2998_03500</name>
</gene>
<reference evidence="2 3" key="1">
    <citation type="journal article" date="2016" name="Nat. Commun.">
        <title>Thousands of microbial genomes shed light on interconnected biogeochemical processes in an aquifer system.</title>
        <authorList>
            <person name="Anantharaman K."/>
            <person name="Brown C.T."/>
            <person name="Hug L.A."/>
            <person name="Sharon I."/>
            <person name="Castelle C.J."/>
            <person name="Probst A.J."/>
            <person name="Thomas B.C."/>
            <person name="Singh A."/>
            <person name="Wilkins M.J."/>
            <person name="Karaoz U."/>
            <person name="Brodie E.L."/>
            <person name="Williams K.H."/>
            <person name="Hubbard S.S."/>
            <person name="Banfield J.F."/>
        </authorList>
    </citation>
    <scope>NUCLEOTIDE SEQUENCE [LARGE SCALE GENOMIC DNA]</scope>
</reference>
<dbReference type="AlphaFoldDB" id="A0A1G2ICK1"/>
<organism evidence="2 3">
    <name type="scientific">Candidatus Staskawiczbacteria bacterium RIFCSPLOWO2_01_FULL_37_25b</name>
    <dbReference type="NCBI Taxonomy" id="1802213"/>
    <lineage>
        <taxon>Bacteria</taxon>
        <taxon>Candidatus Staskawicziibacteriota</taxon>
    </lineage>
</organism>
<accession>A0A1G2ICK1</accession>
<protein>
    <recommendedName>
        <fullName evidence="4">DUF4129 domain-containing protein</fullName>
    </recommendedName>
</protein>